<evidence type="ECO:0000313" key="1">
    <source>
        <dbReference type="EnsemblPlants" id="AVESA.00010b.r2.7DG1355780.1.CDS"/>
    </source>
</evidence>
<evidence type="ECO:0000313" key="2">
    <source>
        <dbReference type="Proteomes" id="UP001732700"/>
    </source>
</evidence>
<accession>A0ACD6AH09</accession>
<name>A0ACD6AH09_AVESA</name>
<protein>
    <submittedName>
        <fullName evidence="1">Uncharacterized protein</fullName>
    </submittedName>
</protein>
<dbReference type="EnsemblPlants" id="AVESA.00010b.r2.7DG1355780.1">
    <property type="protein sequence ID" value="AVESA.00010b.r2.7DG1355780.1.CDS"/>
    <property type="gene ID" value="AVESA.00010b.r2.7DG1355780"/>
</dbReference>
<keyword evidence="2" id="KW-1185">Reference proteome</keyword>
<reference evidence="1" key="2">
    <citation type="submission" date="2025-09" db="UniProtKB">
        <authorList>
            <consortium name="EnsemblPlants"/>
        </authorList>
    </citation>
    <scope>IDENTIFICATION</scope>
</reference>
<organism evidence="1 2">
    <name type="scientific">Avena sativa</name>
    <name type="common">Oat</name>
    <dbReference type="NCBI Taxonomy" id="4498"/>
    <lineage>
        <taxon>Eukaryota</taxon>
        <taxon>Viridiplantae</taxon>
        <taxon>Streptophyta</taxon>
        <taxon>Embryophyta</taxon>
        <taxon>Tracheophyta</taxon>
        <taxon>Spermatophyta</taxon>
        <taxon>Magnoliopsida</taxon>
        <taxon>Liliopsida</taxon>
        <taxon>Poales</taxon>
        <taxon>Poaceae</taxon>
        <taxon>BOP clade</taxon>
        <taxon>Pooideae</taxon>
        <taxon>Poodae</taxon>
        <taxon>Poeae</taxon>
        <taxon>Poeae Chloroplast Group 1 (Aveneae type)</taxon>
        <taxon>Aveninae</taxon>
        <taxon>Avena</taxon>
    </lineage>
</organism>
<sequence>MENGASADYATKAEAGTAEYLIELEEKRSIKVFGSSTYIGLGIVFFAGVCFSLFSPAFNLATNDQWHTLNDGVPHLVVYTAFFYFSVSCSVIGIGLNILFLYRPMAGVPKSSIKAYLNDWEGRQWALLAGLLCGFGNGFQFMGGQAAGYAAADAVQALPLVSTFWGILLFGEYRKSSKKTYTLLVFMLLMFIAAVVTLMASSGHRSTK</sequence>
<reference evidence="1" key="1">
    <citation type="submission" date="2021-05" db="EMBL/GenBank/DDBJ databases">
        <authorList>
            <person name="Scholz U."/>
            <person name="Mascher M."/>
            <person name="Fiebig A."/>
        </authorList>
    </citation>
    <scope>NUCLEOTIDE SEQUENCE [LARGE SCALE GENOMIC DNA]</scope>
</reference>
<dbReference type="Proteomes" id="UP001732700">
    <property type="component" value="Chromosome 7D"/>
</dbReference>
<proteinExistence type="predicted"/>